<organism evidence="2 3">
    <name type="scientific">Caerostris darwini</name>
    <dbReference type="NCBI Taxonomy" id="1538125"/>
    <lineage>
        <taxon>Eukaryota</taxon>
        <taxon>Metazoa</taxon>
        <taxon>Ecdysozoa</taxon>
        <taxon>Arthropoda</taxon>
        <taxon>Chelicerata</taxon>
        <taxon>Arachnida</taxon>
        <taxon>Araneae</taxon>
        <taxon>Araneomorphae</taxon>
        <taxon>Entelegynae</taxon>
        <taxon>Araneoidea</taxon>
        <taxon>Araneidae</taxon>
        <taxon>Caerostris</taxon>
    </lineage>
</organism>
<feature type="signal peptide" evidence="1">
    <location>
        <begin position="1"/>
        <end position="23"/>
    </location>
</feature>
<dbReference type="AlphaFoldDB" id="A0AAV4QZ88"/>
<evidence type="ECO:0000256" key="1">
    <source>
        <dbReference type="SAM" id="SignalP"/>
    </source>
</evidence>
<gene>
    <name evidence="2" type="ORF">CDAR_567501</name>
</gene>
<reference evidence="2 3" key="1">
    <citation type="submission" date="2021-06" db="EMBL/GenBank/DDBJ databases">
        <title>Caerostris darwini draft genome.</title>
        <authorList>
            <person name="Kono N."/>
            <person name="Arakawa K."/>
        </authorList>
    </citation>
    <scope>NUCLEOTIDE SEQUENCE [LARGE SCALE GENOMIC DNA]</scope>
</reference>
<keyword evidence="1" id="KW-0732">Signal</keyword>
<protein>
    <submittedName>
        <fullName evidence="2">Uncharacterized protein</fullName>
    </submittedName>
</protein>
<evidence type="ECO:0000313" key="3">
    <source>
        <dbReference type="Proteomes" id="UP001054837"/>
    </source>
</evidence>
<sequence>MECIHLQSRKLLLFVGLCEGVECLRVHDTIHLIQNKRPLCTGDEQHTRSTSHAKLDLISYCQGDPKGEFMRKKCSLCVLNKKPAPIKEEGRIFSSRNATAYVLRSEE</sequence>
<dbReference type="EMBL" id="BPLQ01005263">
    <property type="protein sequence ID" value="GIY13626.1"/>
    <property type="molecule type" value="Genomic_DNA"/>
</dbReference>
<dbReference type="Proteomes" id="UP001054837">
    <property type="component" value="Unassembled WGS sequence"/>
</dbReference>
<comment type="caution">
    <text evidence="2">The sequence shown here is derived from an EMBL/GenBank/DDBJ whole genome shotgun (WGS) entry which is preliminary data.</text>
</comment>
<keyword evidence="3" id="KW-1185">Reference proteome</keyword>
<accession>A0AAV4QZ88</accession>
<feature type="chain" id="PRO_5043439208" evidence="1">
    <location>
        <begin position="24"/>
        <end position="107"/>
    </location>
</feature>
<evidence type="ECO:0000313" key="2">
    <source>
        <dbReference type="EMBL" id="GIY13626.1"/>
    </source>
</evidence>
<proteinExistence type="predicted"/>
<name>A0AAV4QZ88_9ARAC</name>